<keyword evidence="11" id="KW-1185">Reference proteome</keyword>
<dbReference type="EMBL" id="VSWD01000005">
    <property type="protein sequence ID" value="KAK3101000.1"/>
    <property type="molecule type" value="Genomic_DNA"/>
</dbReference>
<comment type="caution">
    <text evidence="10">The sequence shown here is derived from an EMBL/GenBank/DDBJ whole genome shotgun (WGS) entry which is preliminary data.</text>
</comment>
<dbReference type="PANTHER" id="PTHR14437:SF2">
    <property type="entry name" value="TRANSMEMBRANE PROTEIN 168"/>
    <property type="match status" value="1"/>
</dbReference>
<proteinExistence type="inferred from homology"/>
<dbReference type="Proteomes" id="UP001186944">
    <property type="component" value="Unassembled WGS sequence"/>
</dbReference>
<evidence type="ECO:0000256" key="4">
    <source>
        <dbReference type="ARBA" id="ARBA00022692"/>
    </source>
</evidence>
<keyword evidence="8" id="KW-0539">Nucleus</keyword>
<evidence type="ECO:0000256" key="7">
    <source>
        <dbReference type="ARBA" id="ARBA00023180"/>
    </source>
</evidence>
<feature type="transmembrane region" description="Helical" evidence="9">
    <location>
        <begin position="273"/>
        <end position="297"/>
    </location>
</feature>
<dbReference type="GO" id="GO:0031965">
    <property type="term" value="C:nuclear membrane"/>
    <property type="evidence" value="ECO:0007669"/>
    <property type="project" value="UniProtKB-SubCell"/>
</dbReference>
<keyword evidence="5 9" id="KW-1133">Transmembrane helix</keyword>
<feature type="transmembrane region" description="Helical" evidence="9">
    <location>
        <begin position="102"/>
        <end position="124"/>
    </location>
</feature>
<keyword evidence="4 9" id="KW-0812">Transmembrane</keyword>
<feature type="transmembrane region" description="Helical" evidence="9">
    <location>
        <begin position="73"/>
        <end position="90"/>
    </location>
</feature>
<sequence length="626" mass="70947">MMSMKDLHKNFSVSQLGYVSDIVLVVALGLGLYTQWLYTENITILYIAIIGLLIFAISCALQYYFSYSGVGKALLHLWMGCILGILIFTDQKEIEYVTTQEVMDILLVTSMGMGWFWSLLSRFLRLVKSEPKIFSSDVILESLGLAAATIVTGKDWLSFCILLIAFEFNLIAIRFKSYLGLLCFCAFLAVSSFTIVHDMKIVVNIYGIACFLGRHSFDPVIDLYFSGLSILDRWQVIFSQSQLTRHLIVILLFLLNLVSGAFIGHSLTGHKEWFVVVPLFVIFAIIWICFHAIFFITCWKFMSKITKCNLTFSSLSDERKNMNRIMSSDGVRHFSLISQRLICFTFLTTVVLLGLGWETRTLTSISLIMTILPLEAMTLSLFWEMGDFLGGTATGYAIIAPVTGQRALSGATILSNGAVQDIGSRATITLNKMNQFFTYHMIDNYGCDFSMSGLTTEYMESKIKAFFDRRTSEGPRFDTYILYFSGDVYNSGDWALADNKSLTAETLIDWWSQKNNQSGTRLILILDTLHSYNWAKLIRRIPEQYVALQSCTYSKPKDLELGETALVGSFTQDFVHYSQGVELSMNWSNKDRQVKPVILSVQTLDGLYVLFADKRGHRESLEQQFP</sequence>
<feature type="transmembrane region" description="Helical" evidence="9">
    <location>
        <begin position="178"/>
        <end position="197"/>
    </location>
</feature>
<feature type="transmembrane region" description="Helical" evidence="9">
    <location>
        <begin position="363"/>
        <end position="383"/>
    </location>
</feature>
<name>A0AA88YJU4_PINIB</name>
<evidence type="ECO:0000256" key="9">
    <source>
        <dbReference type="SAM" id="Phobius"/>
    </source>
</evidence>
<feature type="transmembrane region" description="Helical" evidence="9">
    <location>
        <begin position="246"/>
        <end position="267"/>
    </location>
</feature>
<evidence type="ECO:0000256" key="3">
    <source>
        <dbReference type="ARBA" id="ARBA00014572"/>
    </source>
</evidence>
<keyword evidence="7" id="KW-0325">Glycoprotein</keyword>
<comment type="subcellular location">
    <subcellularLocation>
        <location evidence="1">Nucleus membrane</location>
        <topology evidence="1">Multi-pass membrane protein</topology>
    </subcellularLocation>
</comment>
<evidence type="ECO:0000256" key="8">
    <source>
        <dbReference type="ARBA" id="ARBA00023242"/>
    </source>
</evidence>
<gene>
    <name evidence="10" type="ORF">FSP39_000115</name>
</gene>
<evidence type="ECO:0000256" key="6">
    <source>
        <dbReference type="ARBA" id="ARBA00023136"/>
    </source>
</evidence>
<dbReference type="InterPro" id="IPR029713">
    <property type="entry name" value="TMEM168"/>
</dbReference>
<evidence type="ECO:0000313" key="11">
    <source>
        <dbReference type="Proteomes" id="UP001186944"/>
    </source>
</evidence>
<comment type="similarity">
    <text evidence="2">Belongs to the TMEM168 family.</text>
</comment>
<protein>
    <recommendedName>
        <fullName evidence="3">Transmembrane protein 168</fullName>
    </recommendedName>
</protein>
<reference evidence="10" key="1">
    <citation type="submission" date="2019-08" db="EMBL/GenBank/DDBJ databases">
        <title>The improved chromosome-level genome for the pearl oyster Pinctada fucata martensii using PacBio sequencing and Hi-C.</title>
        <authorList>
            <person name="Zheng Z."/>
        </authorList>
    </citation>
    <scope>NUCLEOTIDE SEQUENCE</scope>
    <source>
        <strain evidence="10">ZZ-2019</strain>
        <tissue evidence="10">Adductor muscle</tissue>
    </source>
</reference>
<evidence type="ECO:0000256" key="2">
    <source>
        <dbReference type="ARBA" id="ARBA00007329"/>
    </source>
</evidence>
<keyword evidence="6 9" id="KW-0472">Membrane</keyword>
<accession>A0AA88YJU4</accession>
<feature type="transmembrane region" description="Helical" evidence="9">
    <location>
        <begin position="144"/>
        <end position="166"/>
    </location>
</feature>
<feature type="transmembrane region" description="Helical" evidence="9">
    <location>
        <begin position="12"/>
        <end position="33"/>
    </location>
</feature>
<dbReference type="PANTHER" id="PTHR14437">
    <property type="entry name" value="TRANSMEMBRANE PROTEIN 168"/>
    <property type="match status" value="1"/>
</dbReference>
<feature type="transmembrane region" description="Helical" evidence="9">
    <location>
        <begin position="45"/>
        <end position="67"/>
    </location>
</feature>
<dbReference type="AlphaFoldDB" id="A0AA88YJU4"/>
<feature type="transmembrane region" description="Helical" evidence="9">
    <location>
        <begin position="341"/>
        <end position="357"/>
    </location>
</feature>
<organism evidence="10 11">
    <name type="scientific">Pinctada imbricata</name>
    <name type="common">Atlantic pearl-oyster</name>
    <name type="synonym">Pinctada martensii</name>
    <dbReference type="NCBI Taxonomy" id="66713"/>
    <lineage>
        <taxon>Eukaryota</taxon>
        <taxon>Metazoa</taxon>
        <taxon>Spiralia</taxon>
        <taxon>Lophotrochozoa</taxon>
        <taxon>Mollusca</taxon>
        <taxon>Bivalvia</taxon>
        <taxon>Autobranchia</taxon>
        <taxon>Pteriomorphia</taxon>
        <taxon>Pterioida</taxon>
        <taxon>Pterioidea</taxon>
        <taxon>Pteriidae</taxon>
        <taxon>Pinctada</taxon>
    </lineage>
</organism>
<evidence type="ECO:0000256" key="5">
    <source>
        <dbReference type="ARBA" id="ARBA00022989"/>
    </source>
</evidence>
<evidence type="ECO:0000313" key="10">
    <source>
        <dbReference type="EMBL" id="KAK3101000.1"/>
    </source>
</evidence>
<evidence type="ECO:0000256" key="1">
    <source>
        <dbReference type="ARBA" id="ARBA00004232"/>
    </source>
</evidence>